<name>A0AAD7E645_9AGAR</name>
<keyword evidence="1" id="KW-0175">Coiled coil</keyword>
<dbReference type="Proteomes" id="UP001219525">
    <property type="component" value="Unassembled WGS sequence"/>
</dbReference>
<dbReference type="Gene3D" id="3.80.10.10">
    <property type="entry name" value="Ribonuclease Inhibitor"/>
    <property type="match status" value="1"/>
</dbReference>
<dbReference type="AlphaFoldDB" id="A0AAD7E645"/>
<dbReference type="Gene3D" id="1.20.1280.50">
    <property type="match status" value="1"/>
</dbReference>
<evidence type="ECO:0008006" key="4">
    <source>
        <dbReference type="Google" id="ProtNLM"/>
    </source>
</evidence>
<gene>
    <name evidence="2" type="ORF">GGX14DRAFT_582054</name>
</gene>
<dbReference type="SUPFAM" id="SSF81383">
    <property type="entry name" value="F-box domain"/>
    <property type="match status" value="1"/>
</dbReference>
<evidence type="ECO:0000313" key="3">
    <source>
        <dbReference type="Proteomes" id="UP001219525"/>
    </source>
</evidence>
<evidence type="ECO:0000256" key="1">
    <source>
        <dbReference type="SAM" id="Coils"/>
    </source>
</evidence>
<organism evidence="2 3">
    <name type="scientific">Mycena pura</name>
    <dbReference type="NCBI Taxonomy" id="153505"/>
    <lineage>
        <taxon>Eukaryota</taxon>
        <taxon>Fungi</taxon>
        <taxon>Dikarya</taxon>
        <taxon>Basidiomycota</taxon>
        <taxon>Agaricomycotina</taxon>
        <taxon>Agaricomycetes</taxon>
        <taxon>Agaricomycetidae</taxon>
        <taxon>Agaricales</taxon>
        <taxon>Marasmiineae</taxon>
        <taxon>Mycenaceae</taxon>
        <taxon>Mycena</taxon>
    </lineage>
</organism>
<accession>A0AAD7E645</accession>
<protein>
    <recommendedName>
        <fullName evidence="4">F-box domain-containing protein</fullName>
    </recommendedName>
</protein>
<proteinExistence type="predicted"/>
<dbReference type="EMBL" id="JARJCW010000001">
    <property type="protein sequence ID" value="KAJ7230046.1"/>
    <property type="molecule type" value="Genomic_DNA"/>
</dbReference>
<comment type="caution">
    <text evidence="2">The sequence shown here is derived from an EMBL/GenBank/DDBJ whole genome shotgun (WGS) entry which is preliminary data.</text>
</comment>
<keyword evidence="3" id="KW-1185">Reference proteome</keyword>
<evidence type="ECO:0000313" key="2">
    <source>
        <dbReference type="EMBL" id="KAJ7230046.1"/>
    </source>
</evidence>
<dbReference type="InterPro" id="IPR036047">
    <property type="entry name" value="F-box-like_dom_sf"/>
</dbReference>
<reference evidence="2" key="1">
    <citation type="submission" date="2023-03" db="EMBL/GenBank/DDBJ databases">
        <title>Massive genome expansion in bonnet fungi (Mycena s.s.) driven by repeated elements and novel gene families across ecological guilds.</title>
        <authorList>
            <consortium name="Lawrence Berkeley National Laboratory"/>
            <person name="Harder C.B."/>
            <person name="Miyauchi S."/>
            <person name="Viragh M."/>
            <person name="Kuo A."/>
            <person name="Thoen E."/>
            <person name="Andreopoulos B."/>
            <person name="Lu D."/>
            <person name="Skrede I."/>
            <person name="Drula E."/>
            <person name="Henrissat B."/>
            <person name="Morin E."/>
            <person name="Kohler A."/>
            <person name="Barry K."/>
            <person name="LaButti K."/>
            <person name="Morin E."/>
            <person name="Salamov A."/>
            <person name="Lipzen A."/>
            <person name="Mereny Z."/>
            <person name="Hegedus B."/>
            <person name="Baldrian P."/>
            <person name="Stursova M."/>
            <person name="Weitz H."/>
            <person name="Taylor A."/>
            <person name="Grigoriev I.V."/>
            <person name="Nagy L.G."/>
            <person name="Martin F."/>
            <person name="Kauserud H."/>
        </authorList>
    </citation>
    <scope>NUCLEOTIDE SEQUENCE</scope>
    <source>
        <strain evidence="2">9144</strain>
    </source>
</reference>
<sequence length="511" mass="57822">MSSGICGFLLEDEQHMAATVPHGTVKWRDLQRTRLKHTKESIRALQAHIDTLQARLDALDSERCQLEETLDSFVYPITSIPVEIASQIFLDCLPANGRVRPSISSAPVSLAQVNHHWREIAVSIPHLWRSIDLQLGHLIFGDFGDGYVCCLLKTWFRRTNGHPLSITLRLHGGFDTIPPNILSTIAEFSEQWGRLEILIPRKAAHVAALGSIHGPFPQLHTFALAFSEPHGEILPLDCLATFQDAPQLRKLRGLHLADLRASATLTSLELVHERLSLAEWARLFDHFPVLLHLSATHDFSSDLQPLGQVSMKNPPLTSLNIKSGNPLPILTLPRLRHLRYPLASSSFSTSAFLSFVTRSTCPLQSLTLSVPLWDDDVYLNCLRAVPSLVKLDIRPWNRRHKFYQHMESPAFLPQLMDLVVEEDGYMYDYAPLLRMLRARRAMLPPSVRLHSVSLALDVSGSDDPDHDLSPPEHIVYRLRRLVDDGLRFHVDSRAQGVLWPTDFYDDERDFP</sequence>
<dbReference type="SUPFAM" id="SSF52047">
    <property type="entry name" value="RNI-like"/>
    <property type="match status" value="1"/>
</dbReference>
<feature type="coiled-coil region" evidence="1">
    <location>
        <begin position="35"/>
        <end position="62"/>
    </location>
</feature>
<dbReference type="InterPro" id="IPR032675">
    <property type="entry name" value="LRR_dom_sf"/>
</dbReference>